<evidence type="ECO:0000313" key="2">
    <source>
        <dbReference type="Proteomes" id="UP000237797"/>
    </source>
</evidence>
<dbReference type="EMBL" id="PVNE01000036">
    <property type="protein sequence ID" value="PRX38795.1"/>
    <property type="molecule type" value="Genomic_DNA"/>
</dbReference>
<comment type="caution">
    <text evidence="1">The sequence shown here is derived from an EMBL/GenBank/DDBJ whole genome shotgun (WGS) entry which is preliminary data.</text>
</comment>
<reference evidence="1 2" key="1">
    <citation type="submission" date="2018-03" db="EMBL/GenBank/DDBJ databases">
        <title>Genomic Encyclopedia of Archaeal and Bacterial Type Strains, Phase II (KMG-II): from individual species to whole genera.</title>
        <authorList>
            <person name="Goeker M."/>
        </authorList>
    </citation>
    <scope>NUCLEOTIDE SEQUENCE [LARGE SCALE GENOMIC DNA]</scope>
    <source>
        <strain evidence="1 2">DSM 44946</strain>
    </source>
</reference>
<organism evidence="1 2">
    <name type="scientific">Planifilum fimeticola</name>
    <dbReference type="NCBI Taxonomy" id="201975"/>
    <lineage>
        <taxon>Bacteria</taxon>
        <taxon>Bacillati</taxon>
        <taxon>Bacillota</taxon>
        <taxon>Bacilli</taxon>
        <taxon>Bacillales</taxon>
        <taxon>Thermoactinomycetaceae</taxon>
        <taxon>Planifilum</taxon>
    </lineage>
</organism>
<name>A0A2T0LAE7_9BACL</name>
<evidence type="ECO:0000313" key="1">
    <source>
        <dbReference type="EMBL" id="PRX38795.1"/>
    </source>
</evidence>
<proteinExistence type="predicted"/>
<sequence>MALLFSHTLTEEQKREAREKWEVGTFLPLPDDLQSRWSQVPPEGPFPKEWFQPVLEWLSRVTRPGDVVLVQGEFGAVYQVVSWCHRESRIPVYATTARRYESRKLPDGTVKNIHIFRHVNFRRFPC</sequence>
<dbReference type="Proteomes" id="UP000237797">
    <property type="component" value="Unassembled WGS sequence"/>
</dbReference>
<dbReference type="AlphaFoldDB" id="A0A2T0LAE7"/>
<gene>
    <name evidence="1" type="ORF">CLV97_1364</name>
</gene>
<keyword evidence="2" id="KW-1185">Reference proteome</keyword>
<dbReference type="NCBIfam" id="NF040559">
    <property type="entry name" value="CAS_Csx20"/>
    <property type="match status" value="1"/>
</dbReference>
<protein>
    <submittedName>
        <fullName evidence="1">Uncharacterized protein</fullName>
    </submittedName>
</protein>
<accession>A0A2T0LAE7</accession>
<dbReference type="InterPro" id="IPR049811">
    <property type="entry name" value="MJ1673-like_dom"/>
</dbReference>
<dbReference type="RefSeq" id="WP_106346588.1">
    <property type="nucleotide sequence ID" value="NZ_PVNE01000036.1"/>
</dbReference>